<keyword evidence="2" id="KW-1185">Reference proteome</keyword>
<reference evidence="1" key="1">
    <citation type="submission" date="2022-07" db="EMBL/GenBank/DDBJ databases">
        <authorList>
            <person name="Macas J."/>
            <person name="Novak P."/>
            <person name="Neumann P."/>
        </authorList>
    </citation>
    <scope>NUCLEOTIDE SEQUENCE</scope>
</reference>
<dbReference type="Proteomes" id="UP001152484">
    <property type="component" value="Unassembled WGS sequence"/>
</dbReference>
<gene>
    <name evidence="1" type="ORF">CEURO_LOCUS831</name>
</gene>
<dbReference type="EMBL" id="CAMAPE010000003">
    <property type="protein sequence ID" value="CAH9055594.1"/>
    <property type="molecule type" value="Genomic_DNA"/>
</dbReference>
<proteinExistence type="predicted"/>
<comment type="caution">
    <text evidence="1">The sequence shown here is derived from an EMBL/GenBank/DDBJ whole genome shotgun (WGS) entry which is preliminary data.</text>
</comment>
<protein>
    <submittedName>
        <fullName evidence="1">Uncharacterized protein</fullName>
    </submittedName>
</protein>
<dbReference type="AlphaFoldDB" id="A0A9P0YHD1"/>
<organism evidence="1 2">
    <name type="scientific">Cuscuta europaea</name>
    <name type="common">European dodder</name>
    <dbReference type="NCBI Taxonomy" id="41803"/>
    <lineage>
        <taxon>Eukaryota</taxon>
        <taxon>Viridiplantae</taxon>
        <taxon>Streptophyta</taxon>
        <taxon>Embryophyta</taxon>
        <taxon>Tracheophyta</taxon>
        <taxon>Spermatophyta</taxon>
        <taxon>Magnoliopsida</taxon>
        <taxon>eudicotyledons</taxon>
        <taxon>Gunneridae</taxon>
        <taxon>Pentapetalae</taxon>
        <taxon>asterids</taxon>
        <taxon>lamiids</taxon>
        <taxon>Solanales</taxon>
        <taxon>Convolvulaceae</taxon>
        <taxon>Cuscuteae</taxon>
        <taxon>Cuscuta</taxon>
        <taxon>Cuscuta subgen. Cuscuta</taxon>
    </lineage>
</organism>
<name>A0A9P0YHD1_CUSEU</name>
<evidence type="ECO:0000313" key="1">
    <source>
        <dbReference type="EMBL" id="CAH9055594.1"/>
    </source>
</evidence>
<sequence>MRPGTRLIVLHPSLHKQGLSALPAASHHILVLVFDVSSHSLILFALLFSGKDAVPGTGTDASAASRTQSPPSLIDELLHYASIKLVFSGRLQLVVMKVMHDDESCVRSRSLVFIIT</sequence>
<evidence type="ECO:0000313" key="2">
    <source>
        <dbReference type="Proteomes" id="UP001152484"/>
    </source>
</evidence>
<accession>A0A9P0YHD1</accession>